<gene>
    <name evidence="1" type="ORF">FS320_39955</name>
</gene>
<dbReference type="EMBL" id="VOSK01000492">
    <property type="protein sequence ID" value="MPR30937.1"/>
    <property type="molecule type" value="Genomic_DNA"/>
</dbReference>
<protein>
    <submittedName>
        <fullName evidence="1">LysR family transcriptional regulator</fullName>
    </submittedName>
</protein>
<feature type="non-terminal residue" evidence="1">
    <location>
        <position position="1"/>
    </location>
</feature>
<accession>A0A5N7MVF1</accession>
<reference evidence="1 2" key="1">
    <citation type="journal article" date="2019" name="Syst. Appl. Microbiol.">
        <title>Microvirga tunisiensis sp. nov., a root nodule symbiotic bacterium isolated from Lupinus micranthus and L. luteus grown in Northern Tunisia.</title>
        <authorList>
            <person name="Msaddak A."/>
            <person name="Rejili M."/>
            <person name="Duran D."/>
            <person name="Mars M."/>
            <person name="Palacios J.M."/>
            <person name="Ruiz-Argueso T."/>
            <person name="Rey L."/>
            <person name="Imperial J."/>
        </authorList>
    </citation>
    <scope>NUCLEOTIDE SEQUENCE [LARGE SCALE GENOMIC DNA]</scope>
    <source>
        <strain evidence="1 2">Lmie10</strain>
    </source>
</reference>
<organism evidence="1 2">
    <name type="scientific">Microvirga tunisiensis</name>
    <dbReference type="NCBI Taxonomy" id="2108360"/>
    <lineage>
        <taxon>Bacteria</taxon>
        <taxon>Pseudomonadati</taxon>
        <taxon>Pseudomonadota</taxon>
        <taxon>Alphaproteobacteria</taxon>
        <taxon>Hyphomicrobiales</taxon>
        <taxon>Methylobacteriaceae</taxon>
        <taxon>Microvirga</taxon>
    </lineage>
</organism>
<comment type="caution">
    <text evidence="1">The sequence shown here is derived from an EMBL/GenBank/DDBJ whole genome shotgun (WGS) entry which is preliminary data.</text>
</comment>
<sequence>PFTEAVQWPAFHNTDPASIWMREMLLQEASLMTSPCEPIGHLRRSHTASA</sequence>
<keyword evidence="2" id="KW-1185">Reference proteome</keyword>
<dbReference type="Proteomes" id="UP000403266">
    <property type="component" value="Unassembled WGS sequence"/>
</dbReference>
<proteinExistence type="predicted"/>
<evidence type="ECO:0000313" key="1">
    <source>
        <dbReference type="EMBL" id="MPR30937.1"/>
    </source>
</evidence>
<evidence type="ECO:0000313" key="2">
    <source>
        <dbReference type="Proteomes" id="UP000403266"/>
    </source>
</evidence>
<dbReference type="AlphaFoldDB" id="A0A5N7MVF1"/>
<name>A0A5N7MVF1_9HYPH</name>